<dbReference type="AlphaFoldDB" id="A0A392RHC1"/>
<keyword evidence="2" id="KW-1185">Reference proteome</keyword>
<dbReference type="EMBL" id="LXQA010225503">
    <property type="protein sequence ID" value="MCI35649.1"/>
    <property type="molecule type" value="Genomic_DNA"/>
</dbReference>
<organism evidence="1 2">
    <name type="scientific">Trifolium medium</name>
    <dbReference type="NCBI Taxonomy" id="97028"/>
    <lineage>
        <taxon>Eukaryota</taxon>
        <taxon>Viridiplantae</taxon>
        <taxon>Streptophyta</taxon>
        <taxon>Embryophyta</taxon>
        <taxon>Tracheophyta</taxon>
        <taxon>Spermatophyta</taxon>
        <taxon>Magnoliopsida</taxon>
        <taxon>eudicotyledons</taxon>
        <taxon>Gunneridae</taxon>
        <taxon>Pentapetalae</taxon>
        <taxon>rosids</taxon>
        <taxon>fabids</taxon>
        <taxon>Fabales</taxon>
        <taxon>Fabaceae</taxon>
        <taxon>Papilionoideae</taxon>
        <taxon>50 kb inversion clade</taxon>
        <taxon>NPAAA clade</taxon>
        <taxon>Hologalegina</taxon>
        <taxon>IRL clade</taxon>
        <taxon>Trifolieae</taxon>
        <taxon>Trifolium</taxon>
    </lineage>
</organism>
<proteinExistence type="predicted"/>
<evidence type="ECO:0000313" key="1">
    <source>
        <dbReference type="EMBL" id="MCI35649.1"/>
    </source>
</evidence>
<feature type="non-terminal residue" evidence="1">
    <location>
        <position position="106"/>
    </location>
</feature>
<reference evidence="1 2" key="1">
    <citation type="journal article" date="2018" name="Front. Plant Sci.">
        <title>Red Clover (Trifolium pratense) and Zigzag Clover (T. medium) - A Picture of Genomic Similarities and Differences.</title>
        <authorList>
            <person name="Dluhosova J."/>
            <person name="Istvanek J."/>
            <person name="Nedelnik J."/>
            <person name="Repkova J."/>
        </authorList>
    </citation>
    <scope>NUCLEOTIDE SEQUENCE [LARGE SCALE GENOMIC DNA]</scope>
    <source>
        <strain evidence="2">cv. 10/8</strain>
        <tissue evidence="1">Leaf</tissue>
    </source>
</reference>
<sequence length="106" mass="11397">MAPNRNFATIPKSKALSVKKRLIFAQRTVVHPTPVSTEEGLRRCPRPDPQEVYDVYDSAPLVGPYTLPSGGDVVINMPETLGQTTAVATTTQTHRAVSLLLAAVIG</sequence>
<protein>
    <submittedName>
        <fullName evidence="1">Uncharacterized protein</fullName>
    </submittedName>
</protein>
<name>A0A392RHC1_9FABA</name>
<dbReference type="Proteomes" id="UP000265520">
    <property type="component" value="Unassembled WGS sequence"/>
</dbReference>
<accession>A0A392RHC1</accession>
<comment type="caution">
    <text evidence="1">The sequence shown here is derived from an EMBL/GenBank/DDBJ whole genome shotgun (WGS) entry which is preliminary data.</text>
</comment>
<evidence type="ECO:0000313" key="2">
    <source>
        <dbReference type="Proteomes" id="UP000265520"/>
    </source>
</evidence>